<organism evidence="2 3">
    <name type="scientific">Trifolium pratense</name>
    <name type="common">Red clover</name>
    <dbReference type="NCBI Taxonomy" id="57577"/>
    <lineage>
        <taxon>Eukaryota</taxon>
        <taxon>Viridiplantae</taxon>
        <taxon>Streptophyta</taxon>
        <taxon>Embryophyta</taxon>
        <taxon>Tracheophyta</taxon>
        <taxon>Spermatophyta</taxon>
        <taxon>Magnoliopsida</taxon>
        <taxon>eudicotyledons</taxon>
        <taxon>Gunneridae</taxon>
        <taxon>Pentapetalae</taxon>
        <taxon>rosids</taxon>
        <taxon>fabids</taxon>
        <taxon>Fabales</taxon>
        <taxon>Fabaceae</taxon>
        <taxon>Papilionoideae</taxon>
        <taxon>50 kb inversion clade</taxon>
        <taxon>NPAAA clade</taxon>
        <taxon>Hologalegina</taxon>
        <taxon>IRL clade</taxon>
        <taxon>Trifolieae</taxon>
        <taxon>Trifolium</taxon>
    </lineage>
</organism>
<dbReference type="CDD" id="cd10567">
    <property type="entry name" value="SWIB-MDM2_like"/>
    <property type="match status" value="1"/>
</dbReference>
<protein>
    <submittedName>
        <fullName evidence="2">Upstream activation factor subunit UAF30</fullName>
    </submittedName>
</protein>
<gene>
    <name evidence="2" type="ORF">L195_g004877</name>
</gene>
<dbReference type="EMBL" id="ASHM01002456">
    <property type="protein sequence ID" value="PNY08357.1"/>
    <property type="molecule type" value="Genomic_DNA"/>
</dbReference>
<dbReference type="SMART" id="SM00151">
    <property type="entry name" value="SWIB"/>
    <property type="match status" value="1"/>
</dbReference>
<dbReference type="Pfam" id="PF02201">
    <property type="entry name" value="SWIB"/>
    <property type="match status" value="1"/>
</dbReference>
<reference evidence="2 3" key="1">
    <citation type="journal article" date="2014" name="Am. J. Bot.">
        <title>Genome assembly and annotation for red clover (Trifolium pratense; Fabaceae).</title>
        <authorList>
            <person name="Istvanek J."/>
            <person name="Jaros M."/>
            <person name="Krenek A."/>
            <person name="Repkova J."/>
        </authorList>
    </citation>
    <scope>NUCLEOTIDE SEQUENCE [LARGE SCALE GENOMIC DNA]</scope>
    <source>
        <strain evidence="3">cv. Tatra</strain>
        <tissue evidence="2">Young leaves</tissue>
    </source>
</reference>
<dbReference type="STRING" id="57577.A0A2K3NZA3"/>
<comment type="caution">
    <text evidence="2">The sequence shown here is derived from an EMBL/GenBank/DDBJ whole genome shotgun (WGS) entry which is preliminary data.</text>
</comment>
<dbReference type="AlphaFoldDB" id="A0A2K3NZA3"/>
<dbReference type="InterPro" id="IPR003121">
    <property type="entry name" value="SWIB_MDM2_domain"/>
</dbReference>
<evidence type="ECO:0000259" key="1">
    <source>
        <dbReference type="PROSITE" id="PS51925"/>
    </source>
</evidence>
<dbReference type="PROSITE" id="PS51925">
    <property type="entry name" value="SWIB_MDM2"/>
    <property type="match status" value="1"/>
</dbReference>
<dbReference type="SUPFAM" id="SSF47592">
    <property type="entry name" value="SWIB/MDM2 domain"/>
    <property type="match status" value="1"/>
</dbReference>
<dbReference type="PANTHER" id="PTHR13844">
    <property type="entry name" value="SWI/SNF-RELATED MATRIX-ASSOCIATED ACTIN-DEPENDENT REGULATOR OF CHROMATIN SUBFAMILY D"/>
    <property type="match status" value="1"/>
</dbReference>
<sequence>MAVSMATGLLFSTSSSSTLTLRRQPNFAFPTPPSTFHNRVPILRTVISATVSQPPAGGKGRGIMQPRKISPEMQDLVGLPEISRTQALKHIWAHIKENNLQDPENKRRIRCDEKLKKVFAGRDEVGMLEIAGLISPHFLKST</sequence>
<dbReference type="InterPro" id="IPR019835">
    <property type="entry name" value="SWIB_domain"/>
</dbReference>
<proteinExistence type="predicted"/>
<accession>A0A2K3NZA3</accession>
<name>A0A2K3NZA3_TRIPR</name>
<evidence type="ECO:0000313" key="2">
    <source>
        <dbReference type="EMBL" id="PNY08357.1"/>
    </source>
</evidence>
<feature type="domain" description="DM2" evidence="1">
    <location>
        <begin position="62"/>
        <end position="140"/>
    </location>
</feature>
<dbReference type="InterPro" id="IPR036885">
    <property type="entry name" value="SWIB_MDM2_dom_sf"/>
</dbReference>
<evidence type="ECO:0000313" key="3">
    <source>
        <dbReference type="Proteomes" id="UP000236291"/>
    </source>
</evidence>
<dbReference type="Proteomes" id="UP000236291">
    <property type="component" value="Unassembled WGS sequence"/>
</dbReference>
<dbReference type="Gene3D" id="1.10.245.10">
    <property type="entry name" value="SWIB/MDM2 domain"/>
    <property type="match status" value="1"/>
</dbReference>
<reference evidence="2 3" key="2">
    <citation type="journal article" date="2017" name="Front. Plant Sci.">
        <title>Gene Classification and Mining of Molecular Markers Useful in Red Clover (Trifolium pratense) Breeding.</title>
        <authorList>
            <person name="Istvanek J."/>
            <person name="Dluhosova J."/>
            <person name="Dluhos P."/>
            <person name="Patkova L."/>
            <person name="Nedelnik J."/>
            <person name="Repkova J."/>
        </authorList>
    </citation>
    <scope>NUCLEOTIDE SEQUENCE [LARGE SCALE GENOMIC DNA]</scope>
    <source>
        <strain evidence="3">cv. Tatra</strain>
        <tissue evidence="2">Young leaves</tissue>
    </source>
</reference>